<accession>A0A6P1YE84</accession>
<sequence length="130" mass="15487">MFKVKNENIKILFYNPKVLDKNLKEYKNLRFLKNMGYPEEYELEIYLQFLIDKMADGIIPHEIGVFLGYPLKDVIGFIGHPSLKLTKINGWRVYGDPRLSDKRFNEFLEDKNEIKKLLKFNEPEEILLSM</sequence>
<protein>
    <submittedName>
        <fullName evidence="1">DUF3793 family protein</fullName>
    </submittedName>
</protein>
<evidence type="ECO:0000313" key="2">
    <source>
        <dbReference type="Proteomes" id="UP000464452"/>
    </source>
</evidence>
<dbReference type="Proteomes" id="UP000464452">
    <property type="component" value="Chromosome"/>
</dbReference>
<name>A0A6P1YE84_9FIRM</name>
<gene>
    <name evidence="1" type="ORF">G3A45_10275</name>
</gene>
<proteinExistence type="predicted"/>
<dbReference type="KEGG" id="cazo:G3A45_10275"/>
<dbReference type="InterPro" id="IPR024523">
    <property type="entry name" value="DUF3793"/>
</dbReference>
<dbReference type="EMBL" id="CP048617">
    <property type="protein sequence ID" value="QIB27640.1"/>
    <property type="molecule type" value="Genomic_DNA"/>
</dbReference>
<dbReference type="AlphaFoldDB" id="A0A6P1YE84"/>
<dbReference type="Pfam" id="PF12672">
    <property type="entry name" value="DUF3793"/>
    <property type="match status" value="1"/>
</dbReference>
<evidence type="ECO:0000313" key="1">
    <source>
        <dbReference type="EMBL" id="QIB27640.1"/>
    </source>
</evidence>
<dbReference type="RefSeq" id="WP_163235447.1">
    <property type="nucleotide sequence ID" value="NZ_CP048617.1"/>
</dbReference>
<reference evidence="1 2" key="1">
    <citation type="submission" date="2020-02" db="EMBL/GenBank/DDBJ databases">
        <title>Thermophilic hydrogen producing bacteria, Caloranaerobacter azorensis.</title>
        <authorList>
            <person name="Baek K."/>
        </authorList>
    </citation>
    <scope>NUCLEOTIDE SEQUENCE [LARGE SCALE GENOMIC DNA]</scope>
    <source>
        <strain evidence="1 2">T3-1</strain>
    </source>
</reference>
<organism evidence="1 2">
    <name type="scientific">Caloranaerobacter azorensis</name>
    <dbReference type="NCBI Taxonomy" id="116090"/>
    <lineage>
        <taxon>Bacteria</taxon>
        <taxon>Bacillati</taxon>
        <taxon>Bacillota</taxon>
        <taxon>Tissierellia</taxon>
        <taxon>Tissierellales</taxon>
        <taxon>Thermohalobacteraceae</taxon>
        <taxon>Caloranaerobacter</taxon>
    </lineage>
</organism>